<evidence type="ECO:0000259" key="1">
    <source>
        <dbReference type="SMART" id="SM01012"/>
    </source>
</evidence>
<accession>A0A5B0BNE0</accession>
<dbReference type="GO" id="GO:0003723">
    <property type="term" value="F:RNA binding"/>
    <property type="evidence" value="ECO:0007669"/>
    <property type="project" value="InterPro"/>
</dbReference>
<gene>
    <name evidence="2" type="ORF">FGF04_00195</name>
</gene>
<comment type="caution">
    <text evidence="2">The sequence shown here is derived from an EMBL/GenBank/DDBJ whole genome shotgun (WGS) entry which is preliminary data.</text>
</comment>
<reference evidence="2 3" key="1">
    <citation type="submission" date="2019-05" db="EMBL/GenBank/DDBJ databases">
        <authorList>
            <person name="Hariharan J."/>
            <person name="Choudoir M.J."/>
            <person name="Diebold P."/>
            <person name="Panke-Buisse K."/>
            <person name="Buckley D.H."/>
        </authorList>
    </citation>
    <scope>NUCLEOTIDE SEQUENCE [LARGE SCALE GENOMIC DNA]</scope>
    <source>
        <strain evidence="2 3">SUN51</strain>
    </source>
</reference>
<organism evidence="2 3">
    <name type="scientific">Streptomyces apricus</name>
    <dbReference type="NCBI Taxonomy" id="1828112"/>
    <lineage>
        <taxon>Bacteria</taxon>
        <taxon>Bacillati</taxon>
        <taxon>Actinomycetota</taxon>
        <taxon>Actinomycetes</taxon>
        <taxon>Kitasatosporales</taxon>
        <taxon>Streptomycetaceae</taxon>
        <taxon>Streptomyces</taxon>
    </lineage>
</organism>
<dbReference type="InterPro" id="IPR036388">
    <property type="entry name" value="WH-like_DNA-bd_sf"/>
</dbReference>
<evidence type="ECO:0000313" key="2">
    <source>
        <dbReference type="EMBL" id="KAA0943206.1"/>
    </source>
</evidence>
<feature type="domain" description="ANTAR" evidence="1">
    <location>
        <begin position="142"/>
        <end position="219"/>
    </location>
</feature>
<sequence>MRGDSVKELLQSLHTTANEEERRLWAAACAQALGLGGITISVGRELVWFSDATSKRLEDLQFVLGQGPGLLLDDESSVREVPDLEQALAQRWPQYATEATLLGIAALFVWPVHIGAVEVGTMTGYRRTPGLLGERQSANGWLVAEALAEYVLNHWPATVGDREGDGLPGGVGLHRAEVHQATGMLSARLRIPLPEALDRLRAQTYISRLSLTDTAHAVLRRELLWETGGDTD</sequence>
<proteinExistence type="predicted"/>
<dbReference type="OrthoDB" id="7466251at2"/>
<protein>
    <submittedName>
        <fullName evidence="2">ANTAR domain-containing protein</fullName>
    </submittedName>
</protein>
<evidence type="ECO:0000313" key="3">
    <source>
        <dbReference type="Proteomes" id="UP000324965"/>
    </source>
</evidence>
<dbReference type="SMART" id="SM01012">
    <property type="entry name" value="ANTAR"/>
    <property type="match status" value="1"/>
</dbReference>
<dbReference type="Proteomes" id="UP000324965">
    <property type="component" value="Unassembled WGS sequence"/>
</dbReference>
<dbReference type="EMBL" id="VDFC01000002">
    <property type="protein sequence ID" value="KAA0943206.1"/>
    <property type="molecule type" value="Genomic_DNA"/>
</dbReference>
<name>A0A5B0BNE0_9ACTN</name>
<dbReference type="RefSeq" id="WP_149509111.1">
    <property type="nucleotide sequence ID" value="NZ_VDFC01000002.1"/>
</dbReference>
<dbReference type="Gene3D" id="1.10.10.10">
    <property type="entry name" value="Winged helix-like DNA-binding domain superfamily/Winged helix DNA-binding domain"/>
    <property type="match status" value="1"/>
</dbReference>
<dbReference type="AlphaFoldDB" id="A0A5B0BNE0"/>
<dbReference type="Pfam" id="PF03861">
    <property type="entry name" value="ANTAR"/>
    <property type="match status" value="1"/>
</dbReference>
<dbReference type="InterPro" id="IPR005561">
    <property type="entry name" value="ANTAR"/>
</dbReference>
<keyword evidence="3" id="KW-1185">Reference proteome</keyword>